<dbReference type="PANTHER" id="PTHR13947:SF37">
    <property type="entry name" value="LD18367P"/>
    <property type="match status" value="1"/>
</dbReference>
<dbReference type="InterPro" id="IPR050769">
    <property type="entry name" value="NAT_camello-type"/>
</dbReference>
<keyword evidence="1" id="KW-0808">Transferase</keyword>
<dbReference type="Pfam" id="PF00583">
    <property type="entry name" value="Acetyltransf_1"/>
    <property type="match status" value="1"/>
</dbReference>
<dbReference type="RefSeq" id="WP_229292916.1">
    <property type="nucleotide sequence ID" value="NZ_CP086654.1"/>
</dbReference>
<dbReference type="PROSITE" id="PS51186">
    <property type="entry name" value="GNAT"/>
    <property type="match status" value="1"/>
</dbReference>
<name>A0ABY3PDL7_9STAP</name>
<dbReference type="InterPro" id="IPR000182">
    <property type="entry name" value="GNAT_dom"/>
</dbReference>
<dbReference type="Proteomes" id="UP001197626">
    <property type="component" value="Chromosome"/>
</dbReference>
<evidence type="ECO:0000256" key="1">
    <source>
        <dbReference type="ARBA" id="ARBA00022679"/>
    </source>
</evidence>
<gene>
    <name evidence="3" type="ORF">LN051_01740</name>
</gene>
<organism evidence="3 4">
    <name type="scientific">Staphylococcus ratti</name>
    <dbReference type="NCBI Taxonomy" id="2892440"/>
    <lineage>
        <taxon>Bacteria</taxon>
        <taxon>Bacillati</taxon>
        <taxon>Bacillota</taxon>
        <taxon>Bacilli</taxon>
        <taxon>Bacillales</taxon>
        <taxon>Staphylococcaceae</taxon>
        <taxon>Staphylococcus</taxon>
    </lineage>
</organism>
<dbReference type="EMBL" id="CP086654">
    <property type="protein sequence ID" value="UEX90420.1"/>
    <property type="molecule type" value="Genomic_DNA"/>
</dbReference>
<dbReference type="InterPro" id="IPR016181">
    <property type="entry name" value="Acyl_CoA_acyltransferase"/>
</dbReference>
<keyword evidence="4" id="KW-1185">Reference proteome</keyword>
<dbReference type="SUPFAM" id="SSF55729">
    <property type="entry name" value="Acyl-CoA N-acyltransferases (Nat)"/>
    <property type="match status" value="1"/>
</dbReference>
<reference evidence="3 4" key="1">
    <citation type="journal article" date="2022" name="Pathogens">
        <title>Staphylococcus ratti sp. nov. Isolated from a Lab Rat.</title>
        <authorList>
            <person name="Kovarovic V."/>
            <person name="Sedlacek I."/>
            <person name="Petras P."/>
            <person name="Kralova S."/>
            <person name="Maslanova I."/>
            <person name="Svec P."/>
            <person name="Neumann-Schaal M."/>
            <person name="Botka T."/>
            <person name="Gelbicova T."/>
            <person name="Stankova E."/>
            <person name="Doskar J."/>
            <person name="Pantucek R."/>
        </authorList>
    </citation>
    <scope>NUCLEOTIDE SEQUENCE [LARGE SCALE GENOMIC DNA]</scope>
    <source>
        <strain evidence="3 4">CCM 9025</strain>
    </source>
</reference>
<dbReference type="CDD" id="cd04301">
    <property type="entry name" value="NAT_SF"/>
    <property type="match status" value="1"/>
</dbReference>
<dbReference type="Gene3D" id="3.40.630.30">
    <property type="match status" value="1"/>
</dbReference>
<sequence length="203" mass="23732">MIKNIEVHPAYPELPEVGFLTTLAIQEMSYPLFGTTNLNQIHQYIHTLWKHKRNRFSHDWSWVAHADGEVSGLITAMPAKQLNRADKYTFLHILQMKQWQIFPHFYHYAKNIRALLALEEAYDDEFHISLLSVKPEYHRQGIASLLLQHIEAIAQHHGYNKLSLTVKQTNTDAQRLYTKSGYTIESAINHAPYHLYRMVKPLT</sequence>
<proteinExistence type="predicted"/>
<feature type="domain" description="N-acetyltransferase" evidence="2">
    <location>
        <begin position="12"/>
        <end position="203"/>
    </location>
</feature>
<evidence type="ECO:0000313" key="4">
    <source>
        <dbReference type="Proteomes" id="UP001197626"/>
    </source>
</evidence>
<protein>
    <submittedName>
        <fullName evidence="3">GNAT family N-acetyltransferase</fullName>
    </submittedName>
</protein>
<accession>A0ABY3PDL7</accession>
<dbReference type="PANTHER" id="PTHR13947">
    <property type="entry name" value="GNAT FAMILY N-ACETYLTRANSFERASE"/>
    <property type="match status" value="1"/>
</dbReference>
<evidence type="ECO:0000313" key="3">
    <source>
        <dbReference type="EMBL" id="UEX90420.1"/>
    </source>
</evidence>
<evidence type="ECO:0000259" key="2">
    <source>
        <dbReference type="PROSITE" id="PS51186"/>
    </source>
</evidence>